<feature type="compositionally biased region" description="Low complexity" evidence="1">
    <location>
        <begin position="19"/>
        <end position="32"/>
    </location>
</feature>
<organism evidence="2 3">
    <name type="scientific">Orchesella dallaii</name>
    <dbReference type="NCBI Taxonomy" id="48710"/>
    <lineage>
        <taxon>Eukaryota</taxon>
        <taxon>Metazoa</taxon>
        <taxon>Ecdysozoa</taxon>
        <taxon>Arthropoda</taxon>
        <taxon>Hexapoda</taxon>
        <taxon>Collembola</taxon>
        <taxon>Entomobryomorpha</taxon>
        <taxon>Entomobryoidea</taxon>
        <taxon>Orchesellidae</taxon>
        <taxon>Orchesellinae</taxon>
        <taxon>Orchesella</taxon>
    </lineage>
</organism>
<evidence type="ECO:0000256" key="1">
    <source>
        <dbReference type="SAM" id="MobiDB-lite"/>
    </source>
</evidence>
<comment type="caution">
    <text evidence="2">The sequence shown here is derived from an EMBL/GenBank/DDBJ whole genome shotgun (WGS) entry which is preliminary data.</text>
</comment>
<reference evidence="2 3" key="1">
    <citation type="submission" date="2024-08" db="EMBL/GenBank/DDBJ databases">
        <authorList>
            <person name="Cucini C."/>
            <person name="Frati F."/>
        </authorList>
    </citation>
    <scope>NUCLEOTIDE SEQUENCE [LARGE SCALE GENOMIC DNA]</scope>
</reference>
<feature type="region of interest" description="Disordered" evidence="1">
    <location>
        <begin position="1"/>
        <end position="42"/>
    </location>
</feature>
<keyword evidence="3" id="KW-1185">Reference proteome</keyword>
<sequence length="323" mass="35856">MDPRLQKKTHSGVETTDINNNSLPPSPQSSMNEPAGSPVYVTSLTPGIVTEPAFEGSIKTSNTPDTGGELAVDDVGKDVFGQKSVGQWKKLPLLKQKNSQCSEQTLYSLLEDLNDAVDPITAFVEEMLELSRDIRQQPGRVSKHINQYFDPIQTIVQNPMIVEMQGRYMNTNKNNDPNQQLNDKFAREVGSNNKLHSTKTPLPCPDVTNDLQRIAGCGDTVGNRESNDHEADLLKFKDMTEKVLSEIEMRYSEDRFKLNSIKEQLAKFVEAGIDKSSIAGGLVSIGPQLDEQNDNTIGDICGRKNKLAEHANPINSKRQHIEH</sequence>
<dbReference type="EMBL" id="CAXLJM020000012">
    <property type="protein sequence ID" value="CAL8077276.1"/>
    <property type="molecule type" value="Genomic_DNA"/>
</dbReference>
<name>A0ABP1PTW9_9HEXA</name>
<evidence type="ECO:0000313" key="2">
    <source>
        <dbReference type="EMBL" id="CAL8077276.1"/>
    </source>
</evidence>
<evidence type="ECO:0000313" key="3">
    <source>
        <dbReference type="Proteomes" id="UP001642540"/>
    </source>
</evidence>
<accession>A0ABP1PTW9</accession>
<dbReference type="Proteomes" id="UP001642540">
    <property type="component" value="Unassembled WGS sequence"/>
</dbReference>
<feature type="compositionally biased region" description="Basic residues" evidence="1">
    <location>
        <begin position="1"/>
        <end position="10"/>
    </location>
</feature>
<protein>
    <submittedName>
        <fullName evidence="2">Uncharacterized protein</fullName>
    </submittedName>
</protein>
<gene>
    <name evidence="2" type="ORF">ODALV1_LOCUS3762</name>
</gene>
<proteinExistence type="predicted"/>